<evidence type="ECO:0000313" key="2">
    <source>
        <dbReference type="Proteomes" id="UP000006753"/>
    </source>
</evidence>
<dbReference type="HOGENOM" id="CLU_2134047_0_0_1"/>
<protein>
    <submittedName>
        <fullName evidence="1">Uncharacterized protein</fullName>
    </submittedName>
</protein>
<gene>
    <name evidence="1" type="ORF">MBM_07919</name>
</gene>
<sequence>MTMSKHTLNFCKEPGLPLNFTTIDQPSVVPAGYIRQETGRRVFSAIFGPPTSNCPYPPFPLEVDDEYIHAAPVGPQPAGKLSKLVGFNINVRIYQTVTPLSTMELAYGYSGNS</sequence>
<dbReference type="STRING" id="1072389.K1WYN0"/>
<dbReference type="OrthoDB" id="1708823at2759"/>
<name>K1WYN0_MARBU</name>
<dbReference type="AlphaFoldDB" id="K1WYN0"/>
<accession>K1WYN0</accession>
<dbReference type="EMBL" id="JH921448">
    <property type="protein sequence ID" value="EKD13718.1"/>
    <property type="molecule type" value="Genomic_DNA"/>
</dbReference>
<proteinExistence type="predicted"/>
<dbReference type="InParanoid" id="K1WYN0"/>
<evidence type="ECO:0000313" key="1">
    <source>
        <dbReference type="EMBL" id="EKD13718.1"/>
    </source>
</evidence>
<dbReference type="KEGG" id="mbe:MBM_07919"/>
<dbReference type="Proteomes" id="UP000006753">
    <property type="component" value="Unassembled WGS sequence"/>
</dbReference>
<keyword evidence="2" id="KW-1185">Reference proteome</keyword>
<organism evidence="1 2">
    <name type="scientific">Marssonina brunnea f. sp. multigermtubi (strain MB_m1)</name>
    <name type="common">Marssonina leaf spot fungus</name>
    <dbReference type="NCBI Taxonomy" id="1072389"/>
    <lineage>
        <taxon>Eukaryota</taxon>
        <taxon>Fungi</taxon>
        <taxon>Dikarya</taxon>
        <taxon>Ascomycota</taxon>
        <taxon>Pezizomycotina</taxon>
        <taxon>Leotiomycetes</taxon>
        <taxon>Helotiales</taxon>
        <taxon>Drepanopezizaceae</taxon>
        <taxon>Drepanopeziza</taxon>
    </lineage>
</organism>
<reference evidence="1 2" key="1">
    <citation type="journal article" date="2012" name="BMC Genomics">
        <title>Sequencing the genome of Marssonina brunnea reveals fungus-poplar co-evolution.</title>
        <authorList>
            <person name="Zhu S."/>
            <person name="Cao Y.-Z."/>
            <person name="Jiang C."/>
            <person name="Tan B.-Y."/>
            <person name="Wang Z."/>
            <person name="Feng S."/>
            <person name="Zhang L."/>
            <person name="Su X.-H."/>
            <person name="Brejova B."/>
            <person name="Vinar T."/>
            <person name="Xu M."/>
            <person name="Wang M.-X."/>
            <person name="Zhang S.-G."/>
            <person name="Huang M.-R."/>
            <person name="Wu R."/>
            <person name="Zhou Y."/>
        </authorList>
    </citation>
    <scope>NUCLEOTIDE SEQUENCE [LARGE SCALE GENOMIC DNA]</scope>
    <source>
        <strain evidence="1 2">MB_m1</strain>
    </source>
</reference>